<evidence type="ECO:0000259" key="1">
    <source>
        <dbReference type="Pfam" id="PF12697"/>
    </source>
</evidence>
<keyword evidence="2" id="KW-0378">Hydrolase</keyword>
<name>A0ABP7D4J9_9MICC</name>
<dbReference type="GO" id="GO:0016787">
    <property type="term" value="F:hydrolase activity"/>
    <property type="evidence" value="ECO:0007669"/>
    <property type="project" value="UniProtKB-KW"/>
</dbReference>
<organism evidence="2 3">
    <name type="scientific">Arthrobacter ginkgonis</name>
    <dbReference type="NCBI Taxonomy" id="1630594"/>
    <lineage>
        <taxon>Bacteria</taxon>
        <taxon>Bacillati</taxon>
        <taxon>Actinomycetota</taxon>
        <taxon>Actinomycetes</taxon>
        <taxon>Micrococcales</taxon>
        <taxon>Micrococcaceae</taxon>
        <taxon>Arthrobacter</taxon>
    </lineage>
</organism>
<dbReference type="Gene3D" id="3.40.50.1820">
    <property type="entry name" value="alpha/beta hydrolase"/>
    <property type="match status" value="1"/>
</dbReference>
<gene>
    <name evidence="2" type="ORF">GCM10023081_40470</name>
</gene>
<dbReference type="RefSeq" id="WP_345153704.1">
    <property type="nucleotide sequence ID" value="NZ_BAABEO010000026.1"/>
</dbReference>
<dbReference type="PANTHER" id="PTHR43194:SF5">
    <property type="entry name" value="PIMELOYL-[ACYL-CARRIER PROTEIN] METHYL ESTER ESTERASE"/>
    <property type="match status" value="1"/>
</dbReference>
<dbReference type="InterPro" id="IPR000073">
    <property type="entry name" value="AB_hydrolase_1"/>
</dbReference>
<dbReference type="InterPro" id="IPR029058">
    <property type="entry name" value="AB_hydrolase_fold"/>
</dbReference>
<evidence type="ECO:0000313" key="2">
    <source>
        <dbReference type="EMBL" id="GAA3699523.1"/>
    </source>
</evidence>
<comment type="caution">
    <text evidence="2">The sequence shown here is derived from an EMBL/GenBank/DDBJ whole genome shotgun (WGS) entry which is preliminary data.</text>
</comment>
<dbReference type="EMBL" id="BAABEO010000026">
    <property type="protein sequence ID" value="GAA3699523.1"/>
    <property type="molecule type" value="Genomic_DNA"/>
</dbReference>
<dbReference type="SUPFAM" id="SSF53474">
    <property type="entry name" value="alpha/beta-Hydrolases"/>
    <property type="match status" value="1"/>
</dbReference>
<dbReference type="Pfam" id="PF12697">
    <property type="entry name" value="Abhydrolase_6"/>
    <property type="match status" value="1"/>
</dbReference>
<dbReference type="Proteomes" id="UP001500752">
    <property type="component" value="Unassembled WGS sequence"/>
</dbReference>
<sequence>MPPTSEQREIAVEGATSHIHTSGAGSTTYVLVHGLGASSRYFRPLAEELSRDALVHSVDLPGHGQAPKPDRRLSVPDYARVLWAVLDRLGVDNPVLVGHSMGAQIVVEMALAGRRLSGVVLLGPTNYAAERGFWRQTFRLGQDTLLEPPSVNALVFTDYGFRCGLSWYLKTTPSMLGYHIEDAIGAVEAPLLIARGAKDPIVPRRWVEQLAALRPGTDTAEVPGEAHVLMMKSAPQVADLCRRLATRSREK</sequence>
<protein>
    <submittedName>
        <fullName evidence="2">Alpha/beta hydrolase</fullName>
    </submittedName>
</protein>
<dbReference type="PANTHER" id="PTHR43194">
    <property type="entry name" value="HYDROLASE ALPHA/BETA FOLD FAMILY"/>
    <property type="match status" value="1"/>
</dbReference>
<keyword evidence="3" id="KW-1185">Reference proteome</keyword>
<reference evidence="3" key="1">
    <citation type="journal article" date="2019" name="Int. J. Syst. Evol. Microbiol.">
        <title>The Global Catalogue of Microorganisms (GCM) 10K type strain sequencing project: providing services to taxonomists for standard genome sequencing and annotation.</title>
        <authorList>
            <consortium name="The Broad Institute Genomics Platform"/>
            <consortium name="The Broad Institute Genome Sequencing Center for Infectious Disease"/>
            <person name="Wu L."/>
            <person name="Ma J."/>
        </authorList>
    </citation>
    <scope>NUCLEOTIDE SEQUENCE [LARGE SCALE GENOMIC DNA]</scope>
    <source>
        <strain evidence="3">JCM 30742</strain>
    </source>
</reference>
<feature type="domain" description="AB hydrolase-1" evidence="1">
    <location>
        <begin position="30"/>
        <end position="238"/>
    </location>
</feature>
<proteinExistence type="predicted"/>
<accession>A0ABP7D4J9</accession>
<dbReference type="InterPro" id="IPR050228">
    <property type="entry name" value="Carboxylesterase_BioH"/>
</dbReference>
<evidence type="ECO:0000313" key="3">
    <source>
        <dbReference type="Proteomes" id="UP001500752"/>
    </source>
</evidence>